<feature type="domain" description="DUF58" evidence="2">
    <location>
        <begin position="189"/>
        <end position="342"/>
    </location>
</feature>
<dbReference type="PANTHER" id="PTHR34351:SF2">
    <property type="entry name" value="DUF58 DOMAIN-CONTAINING PROTEIN"/>
    <property type="match status" value="1"/>
</dbReference>
<keyword evidence="1" id="KW-0472">Membrane</keyword>
<dbReference type="InterPro" id="IPR002881">
    <property type="entry name" value="DUF58"/>
</dbReference>
<dbReference type="Proteomes" id="UP000197032">
    <property type="component" value="Unassembled WGS sequence"/>
</dbReference>
<dbReference type="EMBL" id="BDGJ01000060">
    <property type="protein sequence ID" value="GAW92179.1"/>
    <property type="molecule type" value="Genomic_DNA"/>
</dbReference>
<dbReference type="PANTHER" id="PTHR34351">
    <property type="entry name" value="SLR1927 PROTEIN-RELATED"/>
    <property type="match status" value="1"/>
</dbReference>
<proteinExistence type="predicted"/>
<evidence type="ECO:0000256" key="1">
    <source>
        <dbReference type="SAM" id="Phobius"/>
    </source>
</evidence>
<feature type="transmembrane region" description="Helical" evidence="1">
    <location>
        <begin position="5"/>
        <end position="22"/>
    </location>
</feature>
<gene>
    <name evidence="3" type="ORF">KKC1_13380</name>
</gene>
<keyword evidence="1" id="KW-0812">Transmembrane</keyword>
<dbReference type="Pfam" id="PF01882">
    <property type="entry name" value="DUF58"/>
    <property type="match status" value="1"/>
</dbReference>
<protein>
    <recommendedName>
        <fullName evidence="2">DUF58 domain-containing protein</fullName>
    </recommendedName>
</protein>
<evidence type="ECO:0000259" key="2">
    <source>
        <dbReference type="Pfam" id="PF01882"/>
    </source>
</evidence>
<sequence>MVKSFLPLLVVFIFYVISWIMVGRFPLFLVLVGFGLDILLRLWVTVVVRHLQVSCRFYPGRSNVGERVLLAVTVTNPTFLPAPLVGVNVSLPDSLEACEEGSDFVLSLGPKRKTVREIELSCRRRGAVRIPLLQVKVSDPFYLFSGQKELVNIAEITIYPRIASCCNWPVQEGSGFSRREVQAANICLRPYQPGDSWQRIHWKASARTGQWFSKALEEGEEKKLFIILDLQGKNFSSSYEIEQLVSAAATVAYHASRKGWAVGLKTSALPSRLLLPAQGNLERILELLAIVEPELREHPGDSLRLSGVIQGSQVLIFTPDLARWQDKLAEYRRRVAAVQVVNDPTRILGGRNYAAL</sequence>
<keyword evidence="1" id="KW-1133">Transmembrane helix</keyword>
<dbReference type="RefSeq" id="WP_238134220.1">
    <property type="nucleotide sequence ID" value="NZ_BDGJ01000060.1"/>
</dbReference>
<keyword evidence="4" id="KW-1185">Reference proteome</keyword>
<evidence type="ECO:0000313" key="3">
    <source>
        <dbReference type="EMBL" id="GAW92179.1"/>
    </source>
</evidence>
<name>A0A1Z5HRM4_9FIRM</name>
<reference evidence="4" key="1">
    <citation type="journal article" date="2017" name="Appl. Environ. Microbiol.">
        <title>Genomic analysis of Calderihabitans maritimus KKC1, a thermophilic hydrogenogenic carboxydotrophic bacterium isolated from marine sediment.</title>
        <authorList>
            <person name="Omae K."/>
            <person name="Yoneda Y."/>
            <person name="Fukuyama Y."/>
            <person name="Yoshida T."/>
            <person name="Sako Y."/>
        </authorList>
    </citation>
    <scope>NUCLEOTIDE SEQUENCE [LARGE SCALE GENOMIC DNA]</scope>
    <source>
        <strain evidence="4">KKC1</strain>
    </source>
</reference>
<comment type="caution">
    <text evidence="3">The sequence shown here is derived from an EMBL/GenBank/DDBJ whole genome shotgun (WGS) entry which is preliminary data.</text>
</comment>
<dbReference type="AlphaFoldDB" id="A0A1Z5HRM4"/>
<accession>A0A1Z5HRM4</accession>
<evidence type="ECO:0000313" key="4">
    <source>
        <dbReference type="Proteomes" id="UP000197032"/>
    </source>
</evidence>
<organism evidence="3 4">
    <name type="scientific">Calderihabitans maritimus</name>
    <dbReference type="NCBI Taxonomy" id="1246530"/>
    <lineage>
        <taxon>Bacteria</taxon>
        <taxon>Bacillati</taxon>
        <taxon>Bacillota</taxon>
        <taxon>Clostridia</taxon>
        <taxon>Neomoorellales</taxon>
        <taxon>Calderihabitantaceae</taxon>
        <taxon>Calderihabitans</taxon>
    </lineage>
</organism>